<dbReference type="InterPro" id="IPR026869">
    <property type="entry name" value="EgtC-like"/>
</dbReference>
<dbReference type="CDD" id="cd01908">
    <property type="entry name" value="YafJ"/>
    <property type="match status" value="1"/>
</dbReference>
<dbReference type="Proteomes" id="UP000474778">
    <property type="component" value="Unassembled WGS sequence"/>
</dbReference>
<feature type="domain" description="Glutamine amidotransferase type-2" evidence="2">
    <location>
        <begin position="2"/>
        <end position="295"/>
    </location>
</feature>
<accession>A0A6L7HSS0</accession>
<evidence type="ECO:0000313" key="3">
    <source>
        <dbReference type="EMBL" id="MXR67163.1"/>
    </source>
</evidence>
<organism evidence="3 4">
    <name type="scientific">Shewanella insulae</name>
    <dbReference type="NCBI Taxonomy" id="2681496"/>
    <lineage>
        <taxon>Bacteria</taxon>
        <taxon>Pseudomonadati</taxon>
        <taxon>Pseudomonadota</taxon>
        <taxon>Gammaproteobacteria</taxon>
        <taxon>Alteromonadales</taxon>
        <taxon>Shewanellaceae</taxon>
        <taxon>Shewanella</taxon>
    </lineage>
</organism>
<dbReference type="GO" id="GO:0016740">
    <property type="term" value="F:transferase activity"/>
    <property type="evidence" value="ECO:0007669"/>
    <property type="project" value="UniProtKB-KW"/>
</dbReference>
<keyword evidence="3" id="KW-0808">Transferase</keyword>
<dbReference type="InterPro" id="IPR029055">
    <property type="entry name" value="Ntn_hydrolases_N"/>
</dbReference>
<comment type="caution">
    <text evidence="3">The sequence shown here is derived from an EMBL/GenBank/DDBJ whole genome shotgun (WGS) entry which is preliminary data.</text>
</comment>
<dbReference type="Gene3D" id="3.60.20.10">
    <property type="entry name" value="Glutamine Phosphoribosylpyrophosphate, subunit 1, domain 1"/>
    <property type="match status" value="1"/>
</dbReference>
<evidence type="ECO:0000259" key="2">
    <source>
        <dbReference type="PROSITE" id="PS51278"/>
    </source>
</evidence>
<dbReference type="PANTHER" id="PTHR43187">
    <property type="entry name" value="GLUTAMINE AMIDOTRANSFERASE DUG3-RELATED"/>
    <property type="match status" value="1"/>
</dbReference>
<dbReference type="EMBL" id="WRPA01000001">
    <property type="protein sequence ID" value="MXR67163.1"/>
    <property type="molecule type" value="Genomic_DNA"/>
</dbReference>
<dbReference type="SUPFAM" id="SSF56235">
    <property type="entry name" value="N-terminal nucleophile aminohydrolases (Ntn hydrolases)"/>
    <property type="match status" value="1"/>
</dbReference>
<evidence type="ECO:0000256" key="1">
    <source>
        <dbReference type="ARBA" id="ARBA00022962"/>
    </source>
</evidence>
<keyword evidence="1 3" id="KW-0315">Glutamine amidotransferase</keyword>
<dbReference type="GO" id="GO:0005737">
    <property type="term" value="C:cytoplasm"/>
    <property type="evidence" value="ECO:0007669"/>
    <property type="project" value="TreeGrafter"/>
</dbReference>
<dbReference type="GO" id="GO:0006751">
    <property type="term" value="P:glutathione catabolic process"/>
    <property type="evidence" value="ECO:0007669"/>
    <property type="project" value="TreeGrafter"/>
</dbReference>
<dbReference type="GO" id="GO:0061672">
    <property type="term" value="C:glutathione hydrolase complex"/>
    <property type="evidence" value="ECO:0007669"/>
    <property type="project" value="TreeGrafter"/>
</dbReference>
<gene>
    <name evidence="3" type="ORF">GNT65_00455</name>
</gene>
<reference evidence="3 4" key="1">
    <citation type="submission" date="2019-12" db="EMBL/GenBank/DDBJ databases">
        <title>Shewanella insulae sp. nov., isolated from a tidal flat.</title>
        <authorList>
            <person name="Yoon J.-H."/>
        </authorList>
    </citation>
    <scope>NUCLEOTIDE SEQUENCE [LARGE SCALE GENOMIC DNA]</scope>
    <source>
        <strain evidence="3 4">JBTF-M18</strain>
    </source>
</reference>
<dbReference type="PROSITE" id="PS51278">
    <property type="entry name" value="GATASE_TYPE_2"/>
    <property type="match status" value="1"/>
</dbReference>
<dbReference type="AlphaFoldDB" id="A0A6L7HSS0"/>
<dbReference type="Pfam" id="PF13230">
    <property type="entry name" value="GATase_4"/>
    <property type="match status" value="1"/>
</dbReference>
<dbReference type="InterPro" id="IPR052373">
    <property type="entry name" value="Gamma-glu_amide_hydrolase"/>
</dbReference>
<protein>
    <submittedName>
        <fullName evidence="3">Class II glutamine amidotransferase</fullName>
    </submittedName>
</protein>
<name>A0A6L7HSS0_9GAMM</name>
<dbReference type="InterPro" id="IPR017932">
    <property type="entry name" value="GATase_2_dom"/>
</dbReference>
<dbReference type="PANTHER" id="PTHR43187:SF1">
    <property type="entry name" value="GLUTAMINE AMIDOTRANSFERASE DUG3-RELATED"/>
    <property type="match status" value="1"/>
</dbReference>
<evidence type="ECO:0000313" key="4">
    <source>
        <dbReference type="Proteomes" id="UP000474778"/>
    </source>
</evidence>
<proteinExistence type="predicted"/>
<dbReference type="GO" id="GO:0008242">
    <property type="term" value="F:omega peptidase activity"/>
    <property type="evidence" value="ECO:0007669"/>
    <property type="project" value="TreeGrafter"/>
</dbReference>
<keyword evidence="4" id="KW-1185">Reference proteome</keyword>
<dbReference type="RefSeq" id="WP_160793180.1">
    <property type="nucleotide sequence ID" value="NZ_WRPA01000001.1"/>
</dbReference>
<sequence length="295" mass="33309">MCRFLTYSGPKALMSPLIFKASNSLVMQSKYAQKRKVPTNADGFGLGWYPTQDDPIPATFVNVDPAWSNRNLKMIAEKVETRHYFAHVRDASKGMPVSQANCHPFSCMHYLWMHNGRLDQFDRFRRQLLNQLSDRAFALIKGNTDSEYAFALFMDKLEFAEQASLSQLEQAMEATIACIMSLRRAAGADTNAFINFAVTDGKHTVVTRFATLEGVKPASLFFGRGKVNECQEGIEFIPHTEDVQDGEQACIIICSEPPTEQSEHWTKVERNHMISAVGNERVSQRKIELPFQSAL</sequence>